<dbReference type="InterPro" id="IPR008930">
    <property type="entry name" value="Terpenoid_cyclase/PrenylTrfase"/>
</dbReference>
<dbReference type="KEGG" id="bvo:Pan97_02020"/>
<evidence type="ECO:0008006" key="3">
    <source>
        <dbReference type="Google" id="ProtNLM"/>
    </source>
</evidence>
<dbReference type="Gene3D" id="1.50.10.20">
    <property type="match status" value="2"/>
</dbReference>
<keyword evidence="2" id="KW-1185">Reference proteome</keyword>
<sequence length="420" mass="45772">MLCQSTPLCGLPSLLGSNEHLATRPMTPGFVIRVDLFSLEIEVSYMSQLLVNPLRFCLAMLLLASLLISPAVVHAADNAAYEKAVQNAVNYLTTQGQAPDGTFSSNAGIGVTAICTLGLLEHGRTPLDPAVKKGLAALEKHVKEDGGIYLEGTSHRNYETCLSLLTFIAANNEGQYDKLIADANKFLKGLQWDNEEGKSEDDAFYGGAGYGGHSRPDMSNTTFLMEALKESGTSADDPAMQKALIFVSRCQNLESPHNQFEFAPKNPDGGFYYTIAAGGSSQAGQTENGGLRSYGSMTYAGLKSMIYAGVDKDDQRVKAAVAWLGKNYDTEQNPGMGDTGLYYYYHTVAKALEAYGEDEFVTADGKKHDWRKEFTDELISRQQENGSWVNEKAERWMEGDPNLVTGYCLLALAHLQKDAD</sequence>
<evidence type="ECO:0000313" key="1">
    <source>
        <dbReference type="EMBL" id="QDU73235.1"/>
    </source>
</evidence>
<reference evidence="2" key="1">
    <citation type="submission" date="2019-02" db="EMBL/GenBank/DDBJ databases">
        <title>Deep-cultivation of Planctomycetes and their phenomic and genomic characterization uncovers novel biology.</title>
        <authorList>
            <person name="Wiegand S."/>
            <person name="Jogler M."/>
            <person name="Boedeker C."/>
            <person name="Pinto D."/>
            <person name="Vollmers J."/>
            <person name="Rivas-Marin E."/>
            <person name="Kohn T."/>
            <person name="Peeters S.H."/>
            <person name="Heuer A."/>
            <person name="Rast P."/>
            <person name="Oberbeckmann S."/>
            <person name="Bunk B."/>
            <person name="Jeske O."/>
            <person name="Meyerdierks A."/>
            <person name="Storesund J.E."/>
            <person name="Kallscheuer N."/>
            <person name="Luecker S."/>
            <person name="Lage O.M."/>
            <person name="Pohl T."/>
            <person name="Merkel B.J."/>
            <person name="Hornburger P."/>
            <person name="Mueller R.-W."/>
            <person name="Bruemmer F."/>
            <person name="Labrenz M."/>
            <person name="Spormann A.M."/>
            <person name="Op den Camp H."/>
            <person name="Overmann J."/>
            <person name="Amann R."/>
            <person name="Jetten M.S.M."/>
            <person name="Mascher T."/>
            <person name="Medema M.H."/>
            <person name="Devos D.P."/>
            <person name="Kaster A.-K."/>
            <person name="Ovreas L."/>
            <person name="Rohde M."/>
            <person name="Galperin M.Y."/>
            <person name="Jogler C."/>
        </authorList>
    </citation>
    <scope>NUCLEOTIDE SEQUENCE [LARGE SCALE GENOMIC DNA]</scope>
    <source>
        <strain evidence="2">Pan97</strain>
    </source>
</reference>
<dbReference type="SUPFAM" id="SSF48239">
    <property type="entry name" value="Terpenoid cyclases/Protein prenyltransferases"/>
    <property type="match status" value="1"/>
</dbReference>
<dbReference type="Proteomes" id="UP000318626">
    <property type="component" value="Chromosome"/>
</dbReference>
<gene>
    <name evidence="1" type="ORF">Pan97_02020</name>
</gene>
<protein>
    <recommendedName>
        <fullName evidence="3">Squalene cyclase C-terminal domain-containing protein</fullName>
    </recommendedName>
</protein>
<evidence type="ECO:0000313" key="2">
    <source>
        <dbReference type="Proteomes" id="UP000318626"/>
    </source>
</evidence>
<organism evidence="1 2">
    <name type="scientific">Bremerella volcania</name>
    <dbReference type="NCBI Taxonomy" id="2527984"/>
    <lineage>
        <taxon>Bacteria</taxon>
        <taxon>Pseudomonadati</taxon>
        <taxon>Planctomycetota</taxon>
        <taxon>Planctomycetia</taxon>
        <taxon>Pirellulales</taxon>
        <taxon>Pirellulaceae</taxon>
        <taxon>Bremerella</taxon>
    </lineage>
</organism>
<dbReference type="AlphaFoldDB" id="A0A518C1Y4"/>
<proteinExistence type="predicted"/>
<dbReference type="EMBL" id="CP036289">
    <property type="protein sequence ID" value="QDU73235.1"/>
    <property type="molecule type" value="Genomic_DNA"/>
</dbReference>
<dbReference type="CDD" id="cd00688">
    <property type="entry name" value="ISOPREN_C2_like"/>
    <property type="match status" value="1"/>
</dbReference>
<accession>A0A518C1Y4</accession>
<name>A0A518C1Y4_9BACT</name>